<protein>
    <submittedName>
        <fullName evidence="1">Uncharacterized protein</fullName>
    </submittedName>
</protein>
<reference evidence="1 2" key="1">
    <citation type="journal article" date="2022" name="Hortic Res">
        <title>A haplotype resolved chromosomal level avocado genome allows analysis of novel avocado genes.</title>
        <authorList>
            <person name="Nath O."/>
            <person name="Fletcher S.J."/>
            <person name="Hayward A."/>
            <person name="Shaw L.M."/>
            <person name="Masouleh A.K."/>
            <person name="Furtado A."/>
            <person name="Henry R.J."/>
            <person name="Mitter N."/>
        </authorList>
    </citation>
    <scope>NUCLEOTIDE SEQUENCE [LARGE SCALE GENOMIC DNA]</scope>
    <source>
        <strain evidence="2">cv. Hass</strain>
    </source>
</reference>
<name>A0ACC2MPX5_PERAE</name>
<keyword evidence="2" id="KW-1185">Reference proteome</keyword>
<comment type="caution">
    <text evidence="1">The sequence shown here is derived from an EMBL/GenBank/DDBJ whole genome shotgun (WGS) entry which is preliminary data.</text>
</comment>
<evidence type="ECO:0000313" key="2">
    <source>
        <dbReference type="Proteomes" id="UP001234297"/>
    </source>
</evidence>
<evidence type="ECO:0000313" key="1">
    <source>
        <dbReference type="EMBL" id="KAJ8647734.1"/>
    </source>
</evidence>
<dbReference type="EMBL" id="CM056809">
    <property type="protein sequence ID" value="KAJ8647734.1"/>
    <property type="molecule type" value="Genomic_DNA"/>
</dbReference>
<accession>A0ACC2MPX5</accession>
<gene>
    <name evidence="1" type="ORF">MRB53_000757</name>
</gene>
<sequence length="897" mass="100397">MSKTLDTGTGTTVRGSGTPETATATNEMESRRVEIDTSAPFESVKEAVSRFGGSAAWKPFHKVPDAKEHSFEEVDIAKVEEQTAQLEKDLIVKERETLDVLKELESTKRIVEDLKARLQKEATEVVTFPDLTSEKIKVDHSIEPMKQTPETPETHLDLVAPTSPAAPSPGLILMELQQAKVNLNRTTTDLTGIRASVESLNRKFEKEKLSLEKTRERLTSNSAKILSLEEELNRTRLKLQATIDAEIKGHENPMDVSKELQQLSSEAEQFTTMAEAAKSEVSKTLAEIEQTKTSIRTAEIRWHAAKKMEEAARAAEAAALTEIKALASSENSVTGLLGKSVGVTLSFEEYTSLTRRAREADELSKKRIEAAMLQVNEAEASKREILKQVDEASEEVKTSRKALEEALIRVEAANRGKLAVEEALRKWRSERGQRRRSVHSSTKFKNSYPAHHRRDSRVLDVSGANLPADRAKNDLKPPLSIGQILSRKLMLPEDSETDMFERRAEKPKVSLGQMLSKRNAALSPQRETVTHKQFSAKRKRFGFVRISHLLAKQNKKKKKQAPSTQFSSILCSPVCVMSSTIPCVSYRYEPNINTETCLLDFFSLRNPLLSSSSTGIMSVSIRFLFLLLLSSSWAYSDARSLVISHVSAMQTNYEDPRSKTLEVDVGNERLCTYCEQFTAQAIYYLSENKTQSEIVEALHRTCSRLHTFHKECDALVDYYAPLFFIEIAMIKPEDFCKKVNLCEDAGFISPEKYGDSCSVCHEAVVEVLLKLKDPDTKLEIIELLLKGCDSVERYMKKCKKLVFEYGPLIMVVTESKMAKDLRVIYYLLGEKSDCGCLNELKGMLFLPSSVAEDPSSQNQNCTLFGVDYLCCLSAALALWSSVQSQSDGSNVWDAPSS</sequence>
<proteinExistence type="predicted"/>
<organism evidence="1 2">
    <name type="scientific">Persea americana</name>
    <name type="common">Avocado</name>
    <dbReference type="NCBI Taxonomy" id="3435"/>
    <lineage>
        <taxon>Eukaryota</taxon>
        <taxon>Viridiplantae</taxon>
        <taxon>Streptophyta</taxon>
        <taxon>Embryophyta</taxon>
        <taxon>Tracheophyta</taxon>
        <taxon>Spermatophyta</taxon>
        <taxon>Magnoliopsida</taxon>
        <taxon>Magnoliidae</taxon>
        <taxon>Laurales</taxon>
        <taxon>Lauraceae</taxon>
        <taxon>Persea</taxon>
    </lineage>
</organism>
<dbReference type="Proteomes" id="UP001234297">
    <property type="component" value="Chromosome 1"/>
</dbReference>